<comment type="caution">
    <text evidence="2">The sequence shown here is derived from an EMBL/GenBank/DDBJ whole genome shotgun (WGS) entry which is preliminary data.</text>
</comment>
<accession>A0A7Y0AN05</accession>
<evidence type="ECO:0008006" key="4">
    <source>
        <dbReference type="Google" id="ProtNLM"/>
    </source>
</evidence>
<name>A0A7Y0AN05_9FLAO</name>
<feature type="signal peptide" evidence="1">
    <location>
        <begin position="1"/>
        <end position="19"/>
    </location>
</feature>
<evidence type="ECO:0000313" key="3">
    <source>
        <dbReference type="Proteomes" id="UP000544054"/>
    </source>
</evidence>
<keyword evidence="1" id="KW-0732">Signal</keyword>
<feature type="chain" id="PRO_5030614335" description="Lipoprotein" evidence="1">
    <location>
        <begin position="20"/>
        <end position="147"/>
    </location>
</feature>
<keyword evidence="3" id="KW-1185">Reference proteome</keyword>
<gene>
    <name evidence="2" type="ORF">HHL23_11015</name>
</gene>
<dbReference type="EMBL" id="JABBGI010000012">
    <property type="protein sequence ID" value="NML70328.1"/>
    <property type="molecule type" value="Genomic_DNA"/>
</dbReference>
<evidence type="ECO:0000313" key="2">
    <source>
        <dbReference type="EMBL" id="NML70328.1"/>
    </source>
</evidence>
<dbReference type="Proteomes" id="UP000544054">
    <property type="component" value="Unassembled WGS sequence"/>
</dbReference>
<reference evidence="2 3" key="1">
    <citation type="submission" date="2020-04" db="EMBL/GenBank/DDBJ databases">
        <title>Chryseobacterium sp. RP-3-3 sp. nov., isolated from Jeju soil.</title>
        <authorList>
            <person name="Dahal R.H."/>
        </authorList>
    </citation>
    <scope>NUCLEOTIDE SEQUENCE [LARGE SCALE GENOMIC DNA]</scope>
    <source>
        <strain evidence="2 3">RP-3-3</strain>
    </source>
</reference>
<dbReference type="PROSITE" id="PS51257">
    <property type="entry name" value="PROKAR_LIPOPROTEIN"/>
    <property type="match status" value="1"/>
</dbReference>
<evidence type="ECO:0000256" key="1">
    <source>
        <dbReference type="SAM" id="SignalP"/>
    </source>
</evidence>
<dbReference type="AlphaFoldDB" id="A0A7Y0AN05"/>
<sequence length="147" mass="17215">MKIKIHILLLTCLFFFSCAQENKKSVHIENQKISSKWIGSFKFTINETDKDWRAHQEIQLKITEDSIAYSASGFQIYDLFRLSSVEKNGKLFLHFSEALENTENSTLKETKDFGFISLDNGKYIWNSPYLNTRFSERGPELYVLKKN</sequence>
<organism evidence="2 3">
    <name type="scientific">Chryseobacterium antibioticum</name>
    <dbReference type="NCBI Taxonomy" id="2728847"/>
    <lineage>
        <taxon>Bacteria</taxon>
        <taxon>Pseudomonadati</taxon>
        <taxon>Bacteroidota</taxon>
        <taxon>Flavobacteriia</taxon>
        <taxon>Flavobacteriales</taxon>
        <taxon>Weeksellaceae</taxon>
        <taxon>Chryseobacterium group</taxon>
        <taxon>Chryseobacterium</taxon>
    </lineage>
</organism>
<protein>
    <recommendedName>
        <fullName evidence="4">Lipoprotein</fullName>
    </recommendedName>
</protein>
<dbReference type="RefSeq" id="WP_169234856.1">
    <property type="nucleotide sequence ID" value="NZ_JABBGI010000012.1"/>
</dbReference>
<proteinExistence type="predicted"/>